<dbReference type="InterPro" id="IPR036361">
    <property type="entry name" value="SAP_dom_sf"/>
</dbReference>
<feature type="compositionally biased region" description="Polar residues" evidence="1">
    <location>
        <begin position="364"/>
        <end position="373"/>
    </location>
</feature>
<organism evidence="3 4">
    <name type="scientific">Recurvomyces mirabilis</name>
    <dbReference type="NCBI Taxonomy" id="574656"/>
    <lineage>
        <taxon>Eukaryota</taxon>
        <taxon>Fungi</taxon>
        <taxon>Dikarya</taxon>
        <taxon>Ascomycota</taxon>
        <taxon>Pezizomycotina</taxon>
        <taxon>Dothideomycetes</taxon>
        <taxon>Dothideomycetidae</taxon>
        <taxon>Mycosphaerellales</taxon>
        <taxon>Teratosphaeriaceae</taxon>
        <taxon>Recurvomyces</taxon>
    </lineage>
</organism>
<evidence type="ECO:0000256" key="1">
    <source>
        <dbReference type="SAM" id="MobiDB-lite"/>
    </source>
</evidence>
<name>A0AAE1C5F7_9PEZI</name>
<feature type="compositionally biased region" description="Polar residues" evidence="1">
    <location>
        <begin position="322"/>
        <end position="349"/>
    </location>
</feature>
<protein>
    <recommendedName>
        <fullName evidence="2">SAP domain-containing protein</fullName>
    </recommendedName>
</protein>
<feature type="domain" description="SAP" evidence="2">
    <location>
        <begin position="32"/>
        <end position="58"/>
    </location>
</feature>
<dbReference type="Pfam" id="PF02037">
    <property type="entry name" value="SAP"/>
    <property type="match status" value="1"/>
</dbReference>
<feature type="region of interest" description="Disordered" evidence="1">
    <location>
        <begin position="253"/>
        <end position="373"/>
    </location>
</feature>
<dbReference type="EMBL" id="JAUTXT010000003">
    <property type="protein sequence ID" value="KAK3678871.1"/>
    <property type="molecule type" value="Genomic_DNA"/>
</dbReference>
<dbReference type="AlphaFoldDB" id="A0AAE1C5F7"/>
<keyword evidence="4" id="KW-1185">Reference proteome</keyword>
<sequence length="474" mass="52282">MSSNRGSASPPTKKGVAKVIKPKKGYNARNRNTWTVPQLKAECKAHGLKVGGRKDELIIGLQVNDDTKKEAAGDEDIEDEHEDEEAAGEDTVDAEKEGEKTPEVGDTTSEPDPTAPPKADKEIKIPGIKKATMSEPYVEEKPADRSRTIRKPEPKRIGADGHPLFRKPTRKIAAGGKPVPKNGYKAISESASPAPVPGFKAKRVEIERAKAYRKANMKIVEQVMRDNGDDDEVFSDAVNQLGKARDELSKIAKAEAVDDEVEEAEVAKDDEELVDDDEEVHEHVADPEDGDFSDGSRKRSRDDEDVEDVFGSSKSKHIISMAPTTRSKTTKVCPSKTTSARQAASTPSPKITKRAPLKTKGTKTSRLSSSITGYSPALPGKDWDIRMYDLAIERNHGGKMLRPTAVQIHEARHARRVQQELRNLLPKVHGVPVSGHLTKTLQSLIRILEVFTKEPTQRDLKKVNYDAIPDRPIW</sequence>
<feature type="region of interest" description="Disordered" evidence="1">
    <location>
        <begin position="1"/>
        <end position="32"/>
    </location>
</feature>
<accession>A0AAE1C5F7</accession>
<feature type="compositionally biased region" description="Acidic residues" evidence="1">
    <location>
        <begin position="257"/>
        <end position="279"/>
    </location>
</feature>
<dbReference type="SUPFAM" id="SSF68906">
    <property type="entry name" value="SAP domain"/>
    <property type="match status" value="1"/>
</dbReference>
<evidence type="ECO:0000313" key="4">
    <source>
        <dbReference type="Proteomes" id="UP001274830"/>
    </source>
</evidence>
<dbReference type="Gene3D" id="1.10.720.30">
    <property type="entry name" value="SAP domain"/>
    <property type="match status" value="1"/>
</dbReference>
<feature type="compositionally biased region" description="Basic and acidic residues" evidence="1">
    <location>
        <begin position="138"/>
        <end position="159"/>
    </location>
</feature>
<proteinExistence type="predicted"/>
<feature type="compositionally biased region" description="Polar residues" evidence="1">
    <location>
        <begin position="1"/>
        <end position="10"/>
    </location>
</feature>
<feature type="compositionally biased region" description="Basic and acidic residues" evidence="1">
    <location>
        <begin position="93"/>
        <end position="103"/>
    </location>
</feature>
<gene>
    <name evidence="3" type="ORF">LTR78_001324</name>
</gene>
<feature type="region of interest" description="Disordered" evidence="1">
    <location>
        <begin position="61"/>
        <end position="197"/>
    </location>
</feature>
<evidence type="ECO:0000259" key="2">
    <source>
        <dbReference type="Pfam" id="PF02037"/>
    </source>
</evidence>
<comment type="caution">
    <text evidence="3">The sequence shown here is derived from an EMBL/GenBank/DDBJ whole genome shotgun (WGS) entry which is preliminary data.</text>
</comment>
<dbReference type="Proteomes" id="UP001274830">
    <property type="component" value="Unassembled WGS sequence"/>
</dbReference>
<evidence type="ECO:0000313" key="3">
    <source>
        <dbReference type="EMBL" id="KAK3678871.1"/>
    </source>
</evidence>
<dbReference type="InterPro" id="IPR003034">
    <property type="entry name" value="SAP_dom"/>
</dbReference>
<feature type="compositionally biased region" description="Basic residues" evidence="1">
    <location>
        <begin position="351"/>
        <end position="363"/>
    </location>
</feature>
<feature type="compositionally biased region" description="Acidic residues" evidence="1">
    <location>
        <begin position="73"/>
        <end position="92"/>
    </location>
</feature>
<reference evidence="3" key="1">
    <citation type="submission" date="2023-07" db="EMBL/GenBank/DDBJ databases">
        <title>Black Yeasts Isolated from many extreme environments.</title>
        <authorList>
            <person name="Coleine C."/>
            <person name="Stajich J.E."/>
            <person name="Selbmann L."/>
        </authorList>
    </citation>
    <scope>NUCLEOTIDE SEQUENCE</scope>
    <source>
        <strain evidence="3">CCFEE 5485</strain>
    </source>
</reference>